<dbReference type="SMART" id="SM00249">
    <property type="entry name" value="PHD"/>
    <property type="match status" value="2"/>
</dbReference>
<name>A0A9N9GSV9_9GLOM</name>
<dbReference type="InterPro" id="IPR013933">
    <property type="entry name" value="CRC_Rsc7/Swp82"/>
</dbReference>
<keyword evidence="7" id="KW-0804">Transcription</keyword>
<feature type="domain" description="PHD-type" evidence="11">
    <location>
        <begin position="680"/>
        <end position="745"/>
    </location>
</feature>
<gene>
    <name evidence="12" type="ORF">RFULGI_LOCUS7734</name>
</gene>
<reference evidence="12" key="1">
    <citation type="submission" date="2021-06" db="EMBL/GenBank/DDBJ databases">
        <authorList>
            <person name="Kallberg Y."/>
            <person name="Tangrot J."/>
            <person name="Rosling A."/>
        </authorList>
    </citation>
    <scope>NUCLEOTIDE SEQUENCE</scope>
    <source>
        <strain evidence="12">IN212</strain>
    </source>
</reference>
<dbReference type="GO" id="GO:0008270">
    <property type="term" value="F:zinc ion binding"/>
    <property type="evidence" value="ECO:0007669"/>
    <property type="project" value="UniProtKB-KW"/>
</dbReference>
<proteinExistence type="predicted"/>
<dbReference type="InterPro" id="IPR001965">
    <property type="entry name" value="Znf_PHD"/>
</dbReference>
<evidence type="ECO:0000256" key="8">
    <source>
        <dbReference type="ARBA" id="ARBA00023242"/>
    </source>
</evidence>
<keyword evidence="2" id="KW-0479">Metal-binding</keyword>
<evidence type="ECO:0000259" key="11">
    <source>
        <dbReference type="PROSITE" id="PS50016"/>
    </source>
</evidence>
<feature type="compositionally biased region" description="Basic residues" evidence="10">
    <location>
        <begin position="72"/>
        <end position="81"/>
    </location>
</feature>
<sequence>MQNRALRIPRTTRAAARRLAQPPSESTPADDSSAEGSQTIDSMDIDQPVVVPTIIRLRFGNTNNSPDALPTLKRKPGRPRKNVNTDSSPPKRIRLNFKGKAKKIENVQTSEEIETPENNGAQLMEIIDESQSIRVDNESQQQQQQLQQTNIDYKQPSESKVIANEENQDEEILDEKGEQKITKDGELLGGRKFKVPVFQLPTRGSTWYMCSMDPAKVLGFRDSYLFFTKNQSLKRITVTDEERDYLISTGILPTIFRSRPIAIVSARSIFKMFGSRIIQNGKRRRDDYFESSIKFDDDPSGKDSEAESTIKVLPRRSNTSHIIINEPNSWMYQLALSSREFNNRMKICRHESLKFYDPHTNIEQVPLNTQSTRIRVEMISPPLPLSSPARNNNTSTTIIEPEIKLYPLPANPFQTLESEVMDVLPEDIKKIVVDIKKKDEIARYEEGNNSRFQPDPSKTVTPMAPYNPPRATVTNDDQSYNSYNKNSILSQTSINQYTSSKANPQFICGVITATTGQPCRRAVTADGERCMYHKDSSNVPGKSSIKPKSEVAQMDPVMPNITAESSRVVPAFASNTQSFLVPENACAICFSTTLPTTIAPPVNGAPCSNTHTIKCSQCNRKYHPLCLSLTTPRLMVAMETASLNDAASGYHHINAKPENANFPIYLATICGKCKDNFSQDRFCPICLKTYSEDEQESDDDKDMICCDQCDRWIHSRCDSALTPELYQELVEVPDTKYKCPLCKGLIQTLVEGSEEQYKALSGFPMAKPVALISGRPIRGIVNYKGKNVAVPEIRGLEKD</sequence>
<dbReference type="PANTHER" id="PTHR45888:SF4">
    <property type="entry name" value="PHD FINGER PROTEIN 10"/>
    <property type="match status" value="1"/>
</dbReference>
<protein>
    <submittedName>
        <fullName evidence="12">7114_t:CDS:1</fullName>
    </submittedName>
</protein>
<comment type="caution">
    <text evidence="12">The sequence shown here is derived from an EMBL/GenBank/DDBJ whole genome shotgun (WGS) entry which is preliminary data.</text>
</comment>
<feature type="compositionally biased region" description="Low complexity" evidence="10">
    <location>
        <begin position="1"/>
        <end position="20"/>
    </location>
</feature>
<dbReference type="OrthoDB" id="787137at2759"/>
<keyword evidence="8" id="KW-0539">Nucleus</keyword>
<evidence type="ECO:0000256" key="10">
    <source>
        <dbReference type="SAM" id="MobiDB-lite"/>
    </source>
</evidence>
<keyword evidence="13" id="KW-1185">Reference proteome</keyword>
<feature type="region of interest" description="Disordered" evidence="10">
    <location>
        <begin position="446"/>
        <end position="466"/>
    </location>
</feature>
<dbReference type="Gene3D" id="3.30.40.10">
    <property type="entry name" value="Zinc/RING finger domain, C3HC4 (zinc finger)"/>
    <property type="match status" value="1"/>
</dbReference>
<evidence type="ECO:0000256" key="9">
    <source>
        <dbReference type="PROSITE-ProRule" id="PRU00146"/>
    </source>
</evidence>
<keyword evidence="6" id="KW-0805">Transcription regulation</keyword>
<evidence type="ECO:0000313" key="13">
    <source>
        <dbReference type="Proteomes" id="UP000789396"/>
    </source>
</evidence>
<keyword evidence="5" id="KW-0862">Zinc</keyword>
<evidence type="ECO:0000256" key="7">
    <source>
        <dbReference type="ARBA" id="ARBA00023163"/>
    </source>
</evidence>
<evidence type="ECO:0000256" key="3">
    <source>
        <dbReference type="ARBA" id="ARBA00022737"/>
    </source>
</evidence>
<feature type="compositionally biased region" description="Polar residues" evidence="10">
    <location>
        <begin position="23"/>
        <end position="41"/>
    </location>
</feature>
<feature type="region of interest" description="Disordered" evidence="10">
    <location>
        <begin position="1"/>
        <end position="47"/>
    </location>
</feature>
<evidence type="ECO:0000256" key="4">
    <source>
        <dbReference type="ARBA" id="ARBA00022771"/>
    </source>
</evidence>
<dbReference type="AlphaFoldDB" id="A0A9N9GSV9"/>
<keyword evidence="3" id="KW-0677">Repeat</keyword>
<dbReference type="PROSITE" id="PS50016">
    <property type="entry name" value="ZF_PHD_2"/>
    <property type="match status" value="1"/>
</dbReference>
<feature type="region of interest" description="Disordered" evidence="10">
    <location>
        <begin position="59"/>
        <end position="92"/>
    </location>
</feature>
<evidence type="ECO:0000256" key="5">
    <source>
        <dbReference type="ARBA" id="ARBA00022833"/>
    </source>
</evidence>
<feature type="compositionally biased region" description="Polar residues" evidence="10">
    <location>
        <begin position="449"/>
        <end position="460"/>
    </location>
</feature>
<comment type="subcellular location">
    <subcellularLocation>
        <location evidence="1">Nucleus</location>
    </subcellularLocation>
</comment>
<evidence type="ECO:0000256" key="6">
    <source>
        <dbReference type="ARBA" id="ARBA00023015"/>
    </source>
</evidence>
<dbReference type="EMBL" id="CAJVPZ010011584">
    <property type="protein sequence ID" value="CAG8631479.1"/>
    <property type="molecule type" value="Genomic_DNA"/>
</dbReference>
<dbReference type="InterPro" id="IPR013083">
    <property type="entry name" value="Znf_RING/FYVE/PHD"/>
</dbReference>
<dbReference type="Pfam" id="PF08624">
    <property type="entry name" value="CRC_subunit"/>
    <property type="match status" value="1"/>
</dbReference>
<accession>A0A9N9GSV9</accession>
<keyword evidence="4 9" id="KW-0863">Zinc-finger</keyword>
<dbReference type="Pfam" id="PF00628">
    <property type="entry name" value="PHD"/>
    <property type="match status" value="1"/>
</dbReference>
<dbReference type="Proteomes" id="UP000789396">
    <property type="component" value="Unassembled WGS sequence"/>
</dbReference>
<dbReference type="GO" id="GO:0005634">
    <property type="term" value="C:nucleus"/>
    <property type="evidence" value="ECO:0007669"/>
    <property type="project" value="UniProtKB-SubCell"/>
</dbReference>
<organism evidence="12 13">
    <name type="scientific">Racocetra fulgida</name>
    <dbReference type="NCBI Taxonomy" id="60492"/>
    <lineage>
        <taxon>Eukaryota</taxon>
        <taxon>Fungi</taxon>
        <taxon>Fungi incertae sedis</taxon>
        <taxon>Mucoromycota</taxon>
        <taxon>Glomeromycotina</taxon>
        <taxon>Glomeromycetes</taxon>
        <taxon>Diversisporales</taxon>
        <taxon>Gigasporaceae</taxon>
        <taxon>Racocetra</taxon>
    </lineage>
</organism>
<dbReference type="InterPro" id="IPR011011">
    <property type="entry name" value="Znf_FYVE_PHD"/>
</dbReference>
<evidence type="ECO:0000256" key="2">
    <source>
        <dbReference type="ARBA" id="ARBA00022723"/>
    </source>
</evidence>
<dbReference type="InterPro" id="IPR019787">
    <property type="entry name" value="Znf_PHD-finger"/>
</dbReference>
<evidence type="ECO:0000256" key="1">
    <source>
        <dbReference type="ARBA" id="ARBA00004123"/>
    </source>
</evidence>
<evidence type="ECO:0000313" key="12">
    <source>
        <dbReference type="EMBL" id="CAG8631479.1"/>
    </source>
</evidence>
<dbReference type="PANTHER" id="PTHR45888">
    <property type="entry name" value="HL01030P-RELATED"/>
    <property type="match status" value="1"/>
</dbReference>
<dbReference type="SUPFAM" id="SSF57903">
    <property type="entry name" value="FYVE/PHD zinc finger"/>
    <property type="match status" value="1"/>
</dbReference>